<accession>A0A7J0BLR8</accession>
<gene>
    <name evidence="2" type="ORF">DSM101010T_25170</name>
</gene>
<proteinExistence type="predicted"/>
<protein>
    <recommendedName>
        <fullName evidence="4">DUF4292 domain-containing protein</fullName>
    </recommendedName>
</protein>
<dbReference type="RefSeq" id="WP_174405772.1">
    <property type="nucleotide sequence ID" value="NZ_BLVO01000013.1"/>
</dbReference>
<organism evidence="2 3">
    <name type="scientific">Desulfovibrio subterraneus</name>
    <dbReference type="NCBI Taxonomy" id="2718620"/>
    <lineage>
        <taxon>Bacteria</taxon>
        <taxon>Pseudomonadati</taxon>
        <taxon>Thermodesulfobacteriota</taxon>
        <taxon>Desulfovibrionia</taxon>
        <taxon>Desulfovibrionales</taxon>
        <taxon>Desulfovibrionaceae</taxon>
        <taxon>Desulfovibrio</taxon>
    </lineage>
</organism>
<comment type="caution">
    <text evidence="2">The sequence shown here is derived from an EMBL/GenBank/DDBJ whole genome shotgun (WGS) entry which is preliminary data.</text>
</comment>
<keyword evidence="1" id="KW-0732">Signal</keyword>
<dbReference type="Proteomes" id="UP000503840">
    <property type="component" value="Unassembled WGS sequence"/>
</dbReference>
<evidence type="ECO:0008006" key="4">
    <source>
        <dbReference type="Google" id="ProtNLM"/>
    </source>
</evidence>
<reference evidence="2 3" key="1">
    <citation type="submission" date="2020-05" db="EMBL/GenBank/DDBJ databases">
        <title>Draft genome sequence of Desulfovibrio sp. strain HN2T.</title>
        <authorList>
            <person name="Ueno A."/>
            <person name="Tamazawa S."/>
            <person name="Tamamura S."/>
            <person name="Murakami T."/>
            <person name="Kiyama T."/>
            <person name="Inomata H."/>
            <person name="Amano Y."/>
            <person name="Miyakawa K."/>
            <person name="Tamaki H."/>
            <person name="Naganuma T."/>
            <person name="Kaneko K."/>
        </authorList>
    </citation>
    <scope>NUCLEOTIDE SEQUENCE [LARGE SCALE GENOMIC DNA]</scope>
    <source>
        <strain evidence="2 3">HN2</strain>
    </source>
</reference>
<name>A0A7J0BLR8_9BACT</name>
<feature type="signal peptide" evidence="1">
    <location>
        <begin position="1"/>
        <end position="30"/>
    </location>
</feature>
<dbReference type="PROSITE" id="PS51257">
    <property type="entry name" value="PROKAR_LIPOPROTEIN"/>
    <property type="match status" value="1"/>
</dbReference>
<evidence type="ECO:0000313" key="3">
    <source>
        <dbReference type="Proteomes" id="UP000503840"/>
    </source>
</evidence>
<keyword evidence="3" id="KW-1185">Reference proteome</keyword>
<evidence type="ECO:0000256" key="1">
    <source>
        <dbReference type="SAM" id="SignalP"/>
    </source>
</evidence>
<feature type="chain" id="PRO_5029696462" description="DUF4292 domain-containing protein" evidence="1">
    <location>
        <begin position="31"/>
        <end position="282"/>
    </location>
</feature>
<dbReference type="EMBL" id="BLVO01000013">
    <property type="protein sequence ID" value="GFM34152.1"/>
    <property type="molecule type" value="Genomic_DNA"/>
</dbReference>
<evidence type="ECO:0000313" key="2">
    <source>
        <dbReference type="EMBL" id="GFM34152.1"/>
    </source>
</evidence>
<sequence length="282" mass="30701">MTSLRTMLQRAPVMLLLAVALLSGCATRQAQVPAHITDPAVQTKAQELWERYVADAETRAEQAGPFRINASLRYSTPDSGHRLVLRAWGNGIAPVRMDIEAGVGKTLALIRQDTHSFIAYDPREGRAFVNNNSGSALLRLGLPVPFGISDLGHLMAGRFTKVFPEKYLYVDLVPEGGFAYTLSAVSHGHDGSEAVEGVLKLSPEGRPTEWSVGTGDKRMVLSMNNFDETDPTLPGKFSIALGTDRTAVLLIKERTPLDEPFAAQQLKLDLPEGTQIKPLPDN</sequence>
<dbReference type="AlphaFoldDB" id="A0A7J0BLR8"/>